<gene>
    <name evidence="1" type="ORF">METZ01_LOCUS88800</name>
</gene>
<protein>
    <submittedName>
        <fullName evidence="1">Uncharacterized protein</fullName>
    </submittedName>
</protein>
<proteinExistence type="predicted"/>
<accession>A0A381V6D1</accession>
<name>A0A381V6D1_9ZZZZ</name>
<evidence type="ECO:0000313" key="1">
    <source>
        <dbReference type="EMBL" id="SVA35946.1"/>
    </source>
</evidence>
<organism evidence="1">
    <name type="scientific">marine metagenome</name>
    <dbReference type="NCBI Taxonomy" id="408172"/>
    <lineage>
        <taxon>unclassified sequences</taxon>
        <taxon>metagenomes</taxon>
        <taxon>ecological metagenomes</taxon>
    </lineage>
</organism>
<dbReference type="AlphaFoldDB" id="A0A381V6D1"/>
<sequence>MGDTSTEIPTGILALWNDCKIGEELLYEKWYQGEHLHDRVSIPGFKLGRRHKSVDGTPKYFTYYETTSAEVLFSEAYLHQLDNPSMLTREVMRGVFINVSRTVCRCLYRVGEMQGSHVITARSGRPENEDNLKTIAEHVNGTSGCLRSDVWVRFSPDSDSVDDNPRREEQIRGCDSRIEWCVVVHALNSSTAESINGTLQLACPDLELGIYQFMCELRHED</sequence>
<reference evidence="1" key="1">
    <citation type="submission" date="2018-05" db="EMBL/GenBank/DDBJ databases">
        <authorList>
            <person name="Lanie J.A."/>
            <person name="Ng W.-L."/>
            <person name="Kazmierczak K.M."/>
            <person name="Andrzejewski T.M."/>
            <person name="Davidsen T.M."/>
            <person name="Wayne K.J."/>
            <person name="Tettelin H."/>
            <person name="Glass J.I."/>
            <person name="Rusch D."/>
            <person name="Podicherti R."/>
            <person name="Tsui H.-C.T."/>
            <person name="Winkler M.E."/>
        </authorList>
    </citation>
    <scope>NUCLEOTIDE SEQUENCE</scope>
</reference>
<dbReference type="EMBL" id="UINC01007980">
    <property type="protein sequence ID" value="SVA35946.1"/>
    <property type="molecule type" value="Genomic_DNA"/>
</dbReference>